<accession>A0ACC0BQB9</accession>
<reference evidence="2" key="1">
    <citation type="journal article" date="2023" name="Nat. Plants">
        <title>Single-cell RNA sequencing provides a high-resolution roadmap for understanding the multicellular compartmentation of specialized metabolism.</title>
        <authorList>
            <person name="Sun S."/>
            <person name="Shen X."/>
            <person name="Li Y."/>
            <person name="Li Y."/>
            <person name="Wang S."/>
            <person name="Li R."/>
            <person name="Zhang H."/>
            <person name="Shen G."/>
            <person name="Guo B."/>
            <person name="Wei J."/>
            <person name="Xu J."/>
            <person name="St-Pierre B."/>
            <person name="Chen S."/>
            <person name="Sun C."/>
        </authorList>
    </citation>
    <scope>NUCLEOTIDE SEQUENCE [LARGE SCALE GENOMIC DNA]</scope>
</reference>
<dbReference type="Proteomes" id="UP001060085">
    <property type="component" value="Linkage Group LG02"/>
</dbReference>
<gene>
    <name evidence="1" type="ORF">M9H77_05810</name>
</gene>
<organism evidence="1 2">
    <name type="scientific">Catharanthus roseus</name>
    <name type="common">Madagascar periwinkle</name>
    <name type="synonym">Vinca rosea</name>
    <dbReference type="NCBI Taxonomy" id="4058"/>
    <lineage>
        <taxon>Eukaryota</taxon>
        <taxon>Viridiplantae</taxon>
        <taxon>Streptophyta</taxon>
        <taxon>Embryophyta</taxon>
        <taxon>Tracheophyta</taxon>
        <taxon>Spermatophyta</taxon>
        <taxon>Magnoliopsida</taxon>
        <taxon>eudicotyledons</taxon>
        <taxon>Gunneridae</taxon>
        <taxon>Pentapetalae</taxon>
        <taxon>asterids</taxon>
        <taxon>lamiids</taxon>
        <taxon>Gentianales</taxon>
        <taxon>Apocynaceae</taxon>
        <taxon>Rauvolfioideae</taxon>
        <taxon>Vinceae</taxon>
        <taxon>Catharanthinae</taxon>
        <taxon>Catharanthus</taxon>
    </lineage>
</organism>
<dbReference type="EMBL" id="CM044702">
    <property type="protein sequence ID" value="KAI5674860.1"/>
    <property type="molecule type" value="Genomic_DNA"/>
</dbReference>
<name>A0ACC0BQB9_CATRO</name>
<sequence length="413" mass="46448">MSAAEEGRQWHLRRGQYLGEVSAICFLHLPPGMSSLPLLLAELNWNCTWITVPSSLGSGTGSQIFVYDLATGDMIRSFQVFEGIRVHGIALEEFRHQLFDSFLAFRIAVYGEKRVKLFNLCFPTAFTSQNRHGSGWEVELILIHALPKFSHWILDVCFLNDSSNWSAQGSDSLAVGCSDNSVCFWDILSLKVVSQVKSAVVSDRPVQAGNQNITHTTHLIYCQKDAESYNAEILLTTMHISIMLNCFVTSACPEELNVKVRLVLELKSCMFSSFPSSSRSLKIIIKKRSPLEKTLRSRFFPVVCSPKNPNPMMTRSGRNYRSRYTDREHDELLNLSMEKVDVFEAKINELMAAKAGVNGDATSSGTKDNGKLEDTRILKFKMQQGVLRKKCVLMSQILMLILIHELLQTGLPL</sequence>
<protein>
    <submittedName>
        <fullName evidence="1">Uncharacterized protein</fullName>
    </submittedName>
</protein>
<keyword evidence="2" id="KW-1185">Reference proteome</keyword>
<evidence type="ECO:0000313" key="2">
    <source>
        <dbReference type="Proteomes" id="UP001060085"/>
    </source>
</evidence>
<proteinExistence type="predicted"/>
<comment type="caution">
    <text evidence="1">The sequence shown here is derived from an EMBL/GenBank/DDBJ whole genome shotgun (WGS) entry which is preliminary data.</text>
</comment>
<evidence type="ECO:0000313" key="1">
    <source>
        <dbReference type="EMBL" id="KAI5674860.1"/>
    </source>
</evidence>